<proteinExistence type="predicted"/>
<protein>
    <submittedName>
        <fullName evidence="2">Uncharacterized protein</fullName>
    </submittedName>
</protein>
<dbReference type="EMBL" id="BRXU01000052">
    <property type="protein sequence ID" value="GLC61821.1"/>
    <property type="molecule type" value="Genomic_DNA"/>
</dbReference>
<sequence>MARRSMGFWCQVRSYFRQYRAAKKESSDGCKADAEIRPTVGGAEAALQQPFYEASLSIGSHQQDGTTVDAAYFRAAKMRRPSGGSADTAEGTHFSGYTSGDLAASDTASPGRGQHERTVLRRQPSAPGLTAHGAEAAVAAPGVVHSTSVVSGRPCTGDGRASARTISTGAVARSFAHTTSSAGGMAHAARVVCSDDPLARHAPPTLAPPSGNATSSLHIPDAAAMWLRQLPADAPPSGLAQVTGSSGQHHQQQPGTSSSLPQAHSHDRYYAAASAHASAGSGGIAPALPSGILRPHLADAPRPGSRNSSPQRADRPPRPPHPHVPQGLALSHPTGGPPFAALHPAPGHSALAGPHSVSAHQRAGPRGPGSACQVSSCGSVPREAASGLPPAAGGPPLEGPQPQMYAKPGVQAQAGRSVEVTTGWGQQQALQQRAPTAKASAAAAAPVSAMGTSTYPHLHRHPAHHPMMHMGYDPVYGHPAYVDPYAAYTYGTHDPSVSYWRMYSGYCYATAQQHPSHALYSELPPHLPDYCDPCYGAAAMPPGASFFAKQRGAIEAVAAAQAPPLHFAAAHTGIARPQCAAAVHCGGGAPQRGSDPGRAPLYELARPHSPSLPHQPDATATAYAARSASFSGATAPASSQGSDLPAVPASAVAAPGQGPQPTVRSADLGHAGKSAGAATEQPQQQEQRLPPSSCYPQQGRGHTAERDRDLSAKTATAAVSATQGLGPVATSSDGNEQAGCATGGMSASADASAAQRPGAGDATAGVWPILQDGSAPLDICDVAAIVRVPHGLADIKTEADMGLSPFACGAGFGLDLGPGFGFDSPLAGFFVSNTTPHQAAAAPPPKQGGGVWQRKLQPAEDTPAARGYDGADAFSSAIMPGAAPSLPAGLDMLPLPDLFGLGSDLDIDCALFLASPSTIAMAAAGCGLNC</sequence>
<organism evidence="2 3">
    <name type="scientific">Pleodorina starrii</name>
    <dbReference type="NCBI Taxonomy" id="330485"/>
    <lineage>
        <taxon>Eukaryota</taxon>
        <taxon>Viridiplantae</taxon>
        <taxon>Chlorophyta</taxon>
        <taxon>core chlorophytes</taxon>
        <taxon>Chlorophyceae</taxon>
        <taxon>CS clade</taxon>
        <taxon>Chlamydomonadales</taxon>
        <taxon>Volvocaceae</taxon>
        <taxon>Pleodorina</taxon>
    </lineage>
</organism>
<name>A0A9W6C2B6_9CHLO</name>
<feature type="region of interest" description="Disordered" evidence="1">
    <location>
        <begin position="279"/>
        <end position="442"/>
    </location>
</feature>
<evidence type="ECO:0000313" key="2">
    <source>
        <dbReference type="EMBL" id="GLC61821.1"/>
    </source>
</evidence>
<evidence type="ECO:0000256" key="1">
    <source>
        <dbReference type="SAM" id="MobiDB-lite"/>
    </source>
</evidence>
<comment type="caution">
    <text evidence="2">The sequence shown here is derived from an EMBL/GenBank/DDBJ whole genome shotgun (WGS) entry which is preliminary data.</text>
</comment>
<feature type="compositionally biased region" description="Polar residues" evidence="1">
    <location>
        <begin position="419"/>
        <end position="433"/>
    </location>
</feature>
<accession>A0A9W6C2B6</accession>
<evidence type="ECO:0000313" key="3">
    <source>
        <dbReference type="Proteomes" id="UP001165080"/>
    </source>
</evidence>
<feature type="compositionally biased region" description="Low complexity" evidence="1">
    <location>
        <begin position="712"/>
        <end position="722"/>
    </location>
</feature>
<feature type="compositionally biased region" description="Low complexity" evidence="1">
    <location>
        <begin position="279"/>
        <end position="291"/>
    </location>
</feature>
<feature type="compositionally biased region" description="Basic and acidic residues" evidence="1">
    <location>
        <begin position="702"/>
        <end position="711"/>
    </location>
</feature>
<feature type="region of interest" description="Disordered" evidence="1">
    <location>
        <begin position="585"/>
        <end position="745"/>
    </location>
</feature>
<feature type="region of interest" description="Disordered" evidence="1">
    <location>
        <begin position="80"/>
        <end position="117"/>
    </location>
</feature>
<keyword evidence="3" id="KW-1185">Reference proteome</keyword>
<feature type="compositionally biased region" description="Low complexity" evidence="1">
    <location>
        <begin position="383"/>
        <end position="403"/>
    </location>
</feature>
<dbReference type="Proteomes" id="UP001165080">
    <property type="component" value="Unassembled WGS sequence"/>
</dbReference>
<reference evidence="2 3" key="1">
    <citation type="journal article" date="2023" name="Commun. Biol.">
        <title>Reorganization of the ancestral sex-determining regions during the evolution of trioecy in Pleodorina starrii.</title>
        <authorList>
            <person name="Takahashi K."/>
            <person name="Suzuki S."/>
            <person name="Kawai-Toyooka H."/>
            <person name="Yamamoto K."/>
            <person name="Hamaji T."/>
            <person name="Ootsuki R."/>
            <person name="Yamaguchi H."/>
            <person name="Kawachi M."/>
            <person name="Higashiyama T."/>
            <person name="Nozaki H."/>
        </authorList>
    </citation>
    <scope>NUCLEOTIDE SEQUENCE [LARGE SCALE GENOMIC DNA]</scope>
    <source>
        <strain evidence="2 3">NIES-4479</strain>
    </source>
</reference>
<dbReference type="AlphaFoldDB" id="A0A9W6C2B6"/>
<feature type="compositionally biased region" description="Low complexity" evidence="1">
    <location>
        <begin position="645"/>
        <end position="661"/>
    </location>
</feature>
<feature type="compositionally biased region" description="Low complexity" evidence="1">
    <location>
        <begin position="618"/>
        <end position="629"/>
    </location>
</feature>
<feature type="compositionally biased region" description="Polar residues" evidence="1">
    <location>
        <begin position="630"/>
        <end position="642"/>
    </location>
</feature>
<feature type="compositionally biased region" description="Low complexity" evidence="1">
    <location>
        <begin position="241"/>
        <end position="259"/>
    </location>
</feature>
<gene>
    <name evidence="2" type="primary">PLEST012028</name>
    <name evidence="2" type="ORF">PLESTB_001806800</name>
</gene>
<feature type="region of interest" description="Disordered" evidence="1">
    <location>
        <begin position="233"/>
        <end position="263"/>
    </location>
</feature>